<organism evidence="3 4">
    <name type="scientific">Haloactinopolyspora alba</name>
    <dbReference type="NCBI Taxonomy" id="648780"/>
    <lineage>
        <taxon>Bacteria</taxon>
        <taxon>Bacillati</taxon>
        <taxon>Actinomycetota</taxon>
        <taxon>Actinomycetes</taxon>
        <taxon>Jiangellales</taxon>
        <taxon>Jiangellaceae</taxon>
        <taxon>Haloactinopolyspora</taxon>
    </lineage>
</organism>
<dbReference type="PANTHER" id="PTHR10587">
    <property type="entry name" value="GLYCOSYL TRANSFERASE-RELATED"/>
    <property type="match status" value="1"/>
</dbReference>
<protein>
    <submittedName>
        <fullName evidence="3">Peptidoglycan/xylan/chitin deacetylase (PgdA/CDA1 family)</fullName>
    </submittedName>
</protein>
<name>A0A2P8E298_9ACTN</name>
<feature type="chain" id="PRO_5039705300" evidence="1">
    <location>
        <begin position="24"/>
        <end position="263"/>
    </location>
</feature>
<dbReference type="Proteomes" id="UP000243528">
    <property type="component" value="Unassembled WGS sequence"/>
</dbReference>
<dbReference type="InterPro" id="IPR002509">
    <property type="entry name" value="NODB_dom"/>
</dbReference>
<keyword evidence="1" id="KW-0732">Signal</keyword>
<dbReference type="InterPro" id="IPR050248">
    <property type="entry name" value="Polysacc_deacetylase_ArnD"/>
</dbReference>
<dbReference type="InterPro" id="IPR011330">
    <property type="entry name" value="Glyco_hydro/deAcase_b/a-brl"/>
</dbReference>
<dbReference type="Gene3D" id="3.20.20.370">
    <property type="entry name" value="Glycoside hydrolase/deacetylase"/>
    <property type="match status" value="1"/>
</dbReference>
<dbReference type="CDD" id="cd10917">
    <property type="entry name" value="CE4_NodB_like_6s_7s"/>
    <property type="match status" value="1"/>
</dbReference>
<dbReference type="Pfam" id="PF01522">
    <property type="entry name" value="Polysacc_deac_1"/>
    <property type="match status" value="1"/>
</dbReference>
<dbReference type="EMBL" id="PYGE01000007">
    <property type="protein sequence ID" value="PSL03579.1"/>
    <property type="molecule type" value="Genomic_DNA"/>
</dbReference>
<accession>A0A2P8E298</accession>
<proteinExistence type="predicted"/>
<evidence type="ECO:0000313" key="3">
    <source>
        <dbReference type="EMBL" id="PSL03579.1"/>
    </source>
</evidence>
<dbReference type="OrthoDB" id="9815836at2"/>
<keyword evidence="4" id="KW-1185">Reference proteome</keyword>
<dbReference type="RefSeq" id="WP_106537338.1">
    <property type="nucleotide sequence ID" value="NZ_PYGE01000007.1"/>
</dbReference>
<feature type="signal peptide" evidence="1">
    <location>
        <begin position="1"/>
        <end position="23"/>
    </location>
</feature>
<dbReference type="GO" id="GO:0005975">
    <property type="term" value="P:carbohydrate metabolic process"/>
    <property type="evidence" value="ECO:0007669"/>
    <property type="project" value="InterPro"/>
</dbReference>
<feature type="domain" description="NodB homology" evidence="2">
    <location>
        <begin position="77"/>
        <end position="259"/>
    </location>
</feature>
<evidence type="ECO:0000313" key="4">
    <source>
        <dbReference type="Proteomes" id="UP000243528"/>
    </source>
</evidence>
<dbReference type="AlphaFoldDB" id="A0A2P8E298"/>
<evidence type="ECO:0000256" key="1">
    <source>
        <dbReference type="SAM" id="SignalP"/>
    </source>
</evidence>
<sequence length="263" mass="27777">MSPTQLRSAAAVLVLAIAVIAAAAHRGPVDSAAAGAAGAGPAKTVEVPGPFVPADAGPSMPEVDSLGTRHLTGRAGKTVALTFDDGPHPGQTPQVLRILRDYDVTATFCVVEPNVRRHQDLVREIVADGHTLCNHTVSHDSRLPERPAGRIDDEIGTVVRAIDDVVPEAAVPFFRAPGGNFAANVNAVADGYGEQPLGWSIDPEDWRDQTTRRIRDEVIQRMHPGAVVLLHDGGGDRSATIAALPRIIETVRAAGYEFVVPRA</sequence>
<dbReference type="PROSITE" id="PS51677">
    <property type="entry name" value="NODB"/>
    <property type="match status" value="1"/>
</dbReference>
<comment type="caution">
    <text evidence="3">The sequence shown here is derived from an EMBL/GenBank/DDBJ whole genome shotgun (WGS) entry which is preliminary data.</text>
</comment>
<dbReference type="SUPFAM" id="SSF88713">
    <property type="entry name" value="Glycoside hydrolase/deacetylase"/>
    <property type="match status" value="1"/>
</dbReference>
<evidence type="ECO:0000259" key="2">
    <source>
        <dbReference type="PROSITE" id="PS51677"/>
    </source>
</evidence>
<reference evidence="3 4" key="1">
    <citation type="submission" date="2018-03" db="EMBL/GenBank/DDBJ databases">
        <title>Genomic Encyclopedia of Archaeal and Bacterial Type Strains, Phase II (KMG-II): from individual species to whole genera.</title>
        <authorList>
            <person name="Goeker M."/>
        </authorList>
    </citation>
    <scope>NUCLEOTIDE SEQUENCE [LARGE SCALE GENOMIC DNA]</scope>
    <source>
        <strain evidence="3 4">DSM 45211</strain>
    </source>
</reference>
<dbReference type="PANTHER" id="PTHR10587:SF137">
    <property type="entry name" value="4-DEOXY-4-FORMAMIDO-L-ARABINOSE-PHOSPHOUNDECAPRENOL DEFORMYLASE ARND-RELATED"/>
    <property type="match status" value="1"/>
</dbReference>
<gene>
    <name evidence="3" type="ORF">CLV30_10760</name>
</gene>
<dbReference type="GO" id="GO:0016810">
    <property type="term" value="F:hydrolase activity, acting on carbon-nitrogen (but not peptide) bonds"/>
    <property type="evidence" value="ECO:0007669"/>
    <property type="project" value="InterPro"/>
</dbReference>